<keyword evidence="3" id="KW-1185">Reference proteome</keyword>
<reference evidence="2 3" key="1">
    <citation type="submission" date="2018-04" db="EMBL/GenBank/DDBJ databases">
        <title>Genomic Encyclopedia of Archaeal and Bacterial Type Strains, Phase II (KMG-II): from individual species to whole genera.</title>
        <authorList>
            <person name="Goeker M."/>
        </authorList>
    </citation>
    <scope>NUCLEOTIDE SEQUENCE [LARGE SCALE GENOMIC DNA]</scope>
    <source>
        <strain evidence="2 3">DSM 26809</strain>
    </source>
</reference>
<sequence>MKPKALPITLLLLAAFNVHAQKKDYIINTKGDTIWCNISNPLLSKIKYTTADGQSATVTTETVSEYYCIGKKIRRRAVYVENKTEPEFLTVLENGSISLYEAVATNYNGISGSSVTVWFISKDSDQADLIKTSGAIIGKSEKDLKDTLADMLKDKKEIYDAYITEDKFSFKQIQKLVHWYNTGEKN</sequence>
<accession>A0A2T5JG18</accession>
<dbReference type="RefSeq" id="WP_107826762.1">
    <property type="nucleotide sequence ID" value="NZ_CP160205.1"/>
</dbReference>
<gene>
    <name evidence="2" type="ORF">C8P68_101602</name>
</gene>
<keyword evidence="1" id="KW-0732">Signal</keyword>
<dbReference type="EMBL" id="QAOQ01000001">
    <property type="protein sequence ID" value="PTR01368.1"/>
    <property type="molecule type" value="Genomic_DNA"/>
</dbReference>
<comment type="caution">
    <text evidence="2">The sequence shown here is derived from an EMBL/GenBank/DDBJ whole genome shotgun (WGS) entry which is preliminary data.</text>
</comment>
<dbReference type="Proteomes" id="UP000244168">
    <property type="component" value="Unassembled WGS sequence"/>
</dbReference>
<name>A0A2T5JG18_9SPHI</name>
<feature type="chain" id="PRO_5015425114" description="GLPGLI family protein" evidence="1">
    <location>
        <begin position="21"/>
        <end position="186"/>
    </location>
</feature>
<evidence type="ECO:0000313" key="2">
    <source>
        <dbReference type="EMBL" id="PTR01368.1"/>
    </source>
</evidence>
<feature type="signal peptide" evidence="1">
    <location>
        <begin position="1"/>
        <end position="20"/>
    </location>
</feature>
<evidence type="ECO:0008006" key="4">
    <source>
        <dbReference type="Google" id="ProtNLM"/>
    </source>
</evidence>
<proteinExistence type="predicted"/>
<dbReference type="OrthoDB" id="793640at2"/>
<dbReference type="AlphaFoldDB" id="A0A2T5JG18"/>
<evidence type="ECO:0000313" key="3">
    <source>
        <dbReference type="Proteomes" id="UP000244168"/>
    </source>
</evidence>
<organism evidence="2 3">
    <name type="scientific">Mucilaginibacter yixingensis</name>
    <dbReference type="NCBI Taxonomy" id="1295612"/>
    <lineage>
        <taxon>Bacteria</taxon>
        <taxon>Pseudomonadati</taxon>
        <taxon>Bacteroidota</taxon>
        <taxon>Sphingobacteriia</taxon>
        <taxon>Sphingobacteriales</taxon>
        <taxon>Sphingobacteriaceae</taxon>
        <taxon>Mucilaginibacter</taxon>
    </lineage>
</organism>
<evidence type="ECO:0000256" key="1">
    <source>
        <dbReference type="SAM" id="SignalP"/>
    </source>
</evidence>
<protein>
    <recommendedName>
        <fullName evidence="4">GLPGLI family protein</fullName>
    </recommendedName>
</protein>